<feature type="chain" id="PRO_5021294827" evidence="1">
    <location>
        <begin position="30"/>
        <end position="203"/>
    </location>
</feature>
<gene>
    <name evidence="2" type="ORF">EGT51_02505</name>
</gene>
<dbReference type="RefSeq" id="WP_135367226.1">
    <property type="nucleotide sequence ID" value="NZ_RKLX01000003.1"/>
</dbReference>
<protein>
    <submittedName>
        <fullName evidence="2">Uncharacterized protein</fullName>
    </submittedName>
</protein>
<reference evidence="2 3" key="1">
    <citation type="submission" date="2018-10" db="EMBL/GenBank/DDBJ databases">
        <title>Lactobacillus sp. R7 and Lactobacillus sp. R19 isolated from fermented mustard green product of Taiwan.</title>
        <authorList>
            <person name="Lin S.-T."/>
        </authorList>
    </citation>
    <scope>NUCLEOTIDE SEQUENCE [LARGE SCALE GENOMIC DNA]</scope>
    <source>
        <strain evidence="2 3">BCRC 81129</strain>
    </source>
</reference>
<dbReference type="Proteomes" id="UP000297348">
    <property type="component" value="Unassembled WGS sequence"/>
</dbReference>
<evidence type="ECO:0000256" key="1">
    <source>
        <dbReference type="SAM" id="SignalP"/>
    </source>
</evidence>
<keyword evidence="3" id="KW-1185">Reference proteome</keyword>
<sequence length="203" mass="23154">MFSSVRKIITIIFALVSFGIIFNTSPVLADNTSSSQADSNTADNQVTISGIQMPYTTFVSKSGERQKHYWLPNSEDPVTVKNILDNKYDENLVNSYKDDPIYKDAAATIITILQTCVWTYWENPVTITPNETLLDAVQTMMSPNNYLDNIIYQVCLTRDFFRYQIGVPFSLIQPDYDKYLKSGPERDTVKSDLYWPLSSCHSK</sequence>
<organism evidence="2 3">
    <name type="scientific">Levilactobacillus suantsaiihabitans</name>
    <dbReference type="NCBI Taxonomy" id="2487722"/>
    <lineage>
        <taxon>Bacteria</taxon>
        <taxon>Bacillati</taxon>
        <taxon>Bacillota</taxon>
        <taxon>Bacilli</taxon>
        <taxon>Lactobacillales</taxon>
        <taxon>Lactobacillaceae</taxon>
        <taxon>Levilactobacillus</taxon>
    </lineage>
</organism>
<feature type="signal peptide" evidence="1">
    <location>
        <begin position="1"/>
        <end position="29"/>
    </location>
</feature>
<name>A0A4Z0JD36_9LACO</name>
<keyword evidence="1" id="KW-0732">Signal</keyword>
<accession>A0A4Z0JD36</accession>
<proteinExistence type="predicted"/>
<evidence type="ECO:0000313" key="2">
    <source>
        <dbReference type="EMBL" id="TGD19724.1"/>
    </source>
</evidence>
<evidence type="ECO:0000313" key="3">
    <source>
        <dbReference type="Proteomes" id="UP000297348"/>
    </source>
</evidence>
<dbReference type="AlphaFoldDB" id="A0A4Z0JD36"/>
<comment type="caution">
    <text evidence="2">The sequence shown here is derived from an EMBL/GenBank/DDBJ whole genome shotgun (WGS) entry which is preliminary data.</text>
</comment>
<dbReference type="EMBL" id="RKLX01000003">
    <property type="protein sequence ID" value="TGD19724.1"/>
    <property type="molecule type" value="Genomic_DNA"/>
</dbReference>